<reference evidence="1" key="2">
    <citation type="submission" date="2025-09" db="UniProtKB">
        <authorList>
            <consortium name="Ensembl"/>
        </authorList>
    </citation>
    <scope>IDENTIFICATION</scope>
</reference>
<dbReference type="OMA" id="YQLGYAQ"/>
<name>A0A673WPL5_SALTR</name>
<proteinExistence type="predicted"/>
<dbReference type="InParanoid" id="A0A673WPL5"/>
<organism evidence="1 2">
    <name type="scientific">Salmo trutta</name>
    <name type="common">Brown trout</name>
    <dbReference type="NCBI Taxonomy" id="8032"/>
    <lineage>
        <taxon>Eukaryota</taxon>
        <taxon>Metazoa</taxon>
        <taxon>Chordata</taxon>
        <taxon>Craniata</taxon>
        <taxon>Vertebrata</taxon>
        <taxon>Euteleostomi</taxon>
        <taxon>Actinopterygii</taxon>
        <taxon>Neopterygii</taxon>
        <taxon>Teleostei</taxon>
        <taxon>Protacanthopterygii</taxon>
        <taxon>Salmoniformes</taxon>
        <taxon>Salmonidae</taxon>
        <taxon>Salmoninae</taxon>
        <taxon>Salmo</taxon>
    </lineage>
</organism>
<dbReference type="AlphaFoldDB" id="A0A673WPL5"/>
<dbReference type="Proteomes" id="UP000472277">
    <property type="component" value="Chromosome 29"/>
</dbReference>
<dbReference type="FunCoup" id="A0A673WPL5">
    <property type="interactions" value="455"/>
</dbReference>
<dbReference type="PANTHER" id="PTHR28532:SF1">
    <property type="entry name" value="ORAL CANCER OVEREXPRESSED 1"/>
    <property type="match status" value="1"/>
</dbReference>
<gene>
    <name evidence="1" type="primary">LOC115167713</name>
</gene>
<evidence type="ECO:0000313" key="2">
    <source>
        <dbReference type="Proteomes" id="UP000472277"/>
    </source>
</evidence>
<dbReference type="Ensembl" id="ENSSTUT00000014746.1">
    <property type="protein sequence ID" value="ENSSTUP00000013965.1"/>
    <property type="gene ID" value="ENSSTUG00000006471.1"/>
</dbReference>
<accession>A0A673WPL5</accession>
<dbReference type="PANTHER" id="PTHR28532">
    <property type="entry name" value="GEO13458P1"/>
    <property type="match status" value="1"/>
</dbReference>
<evidence type="ECO:0000313" key="1">
    <source>
        <dbReference type="Ensembl" id="ENSSTUP00000013965.1"/>
    </source>
</evidence>
<reference evidence="1" key="1">
    <citation type="submission" date="2025-08" db="UniProtKB">
        <authorList>
            <consortium name="Ensembl"/>
        </authorList>
    </citation>
    <scope>IDENTIFICATION</scope>
</reference>
<sequence>MTHKSEDIFNDFRFHVEGYHEGFDEGTQQGMIDGWKHEASHGAKLSMEVSFYYGFGVTWKCLLQNNTHVKARKRLNALESILGLILKFPHEEPQYENLQENMEKVWAKFRLVCSLLNVPTDFSDYVKSGGSGGDILLKGTGNPQLEDLKGVP</sequence>
<dbReference type="GeneTree" id="ENSGT00940000166897"/>
<keyword evidence="2" id="KW-1185">Reference proteome</keyword>
<protein>
    <submittedName>
        <fullName evidence="1">LTO1 maturation factor of ABCE1</fullName>
    </submittedName>
</protein>
<dbReference type="InterPro" id="IPR052436">
    <property type="entry name" value="LTO1_adapter"/>
</dbReference>